<reference evidence="1" key="1">
    <citation type="submission" date="2020-03" db="EMBL/GenBank/DDBJ databases">
        <title>The deep terrestrial virosphere.</title>
        <authorList>
            <person name="Holmfeldt K."/>
            <person name="Nilsson E."/>
            <person name="Simone D."/>
            <person name="Lopez-Fernandez M."/>
            <person name="Wu X."/>
            <person name="de Brujin I."/>
            <person name="Lundin D."/>
            <person name="Andersson A."/>
            <person name="Bertilsson S."/>
            <person name="Dopson M."/>
        </authorList>
    </citation>
    <scope>NUCLEOTIDE SEQUENCE</scope>
    <source>
        <strain evidence="3">MM415A00215</strain>
        <strain evidence="2">MM415B00223</strain>
        <strain evidence="1">TM448A00634</strain>
        <strain evidence="4">TM448B00399</strain>
    </source>
</reference>
<dbReference type="EMBL" id="MT141571">
    <property type="protein sequence ID" value="QJA67468.1"/>
    <property type="molecule type" value="Genomic_DNA"/>
</dbReference>
<accession>A0A6H1ZJ28</accession>
<sequence length="117" mass="12831">MSLTRAGEALMPIYANRVRLYSFKGSAATGDSGGLTNNLWNLETLAGKNSTKVADLHGNYIDCVDHWPEYGTLKITVQGVTKHDLTDWTLAVHTATADCTITFNDSIGDEDNVMFEF</sequence>
<protein>
    <submittedName>
        <fullName evidence="1">Uncharacterized protein</fullName>
    </submittedName>
</protein>
<dbReference type="EMBL" id="MT142526">
    <property type="protein sequence ID" value="QJA84214.1"/>
    <property type="molecule type" value="Genomic_DNA"/>
</dbReference>
<evidence type="ECO:0000313" key="3">
    <source>
        <dbReference type="EMBL" id="QJA84214.1"/>
    </source>
</evidence>
<dbReference type="EMBL" id="MT144617">
    <property type="protein sequence ID" value="QJH95317.1"/>
    <property type="molecule type" value="Genomic_DNA"/>
</dbReference>
<evidence type="ECO:0000313" key="4">
    <source>
        <dbReference type="EMBL" id="QJH95317.1"/>
    </source>
</evidence>
<organism evidence="1">
    <name type="scientific">viral metagenome</name>
    <dbReference type="NCBI Taxonomy" id="1070528"/>
    <lineage>
        <taxon>unclassified sequences</taxon>
        <taxon>metagenomes</taxon>
        <taxon>organismal metagenomes</taxon>
    </lineage>
</organism>
<dbReference type="AlphaFoldDB" id="A0A6H1ZJ28"/>
<evidence type="ECO:0000313" key="2">
    <source>
        <dbReference type="EMBL" id="QJA67468.1"/>
    </source>
</evidence>
<proteinExistence type="predicted"/>
<gene>
    <name evidence="3" type="ORF">MM415A00215_0008</name>
    <name evidence="2" type="ORF">MM415B00223_0055</name>
    <name evidence="1" type="ORF">TM448A00634_0007</name>
    <name evidence="4" type="ORF">TM448B00399_0008</name>
</gene>
<dbReference type="EMBL" id="MT144038">
    <property type="protein sequence ID" value="QJA47275.1"/>
    <property type="molecule type" value="Genomic_DNA"/>
</dbReference>
<evidence type="ECO:0000313" key="1">
    <source>
        <dbReference type="EMBL" id="QJA47275.1"/>
    </source>
</evidence>
<name>A0A6H1ZJ28_9ZZZZ</name>